<sequence length="223" mass="25221">MDHRSIFTLLVLAAFLPTNAFAQAPSVDCRKWRDIVMAVHFTLDEYYYHLDNRGIKNSKKKADRIASAFGLPNGEAPQHLFPDARSCRYRVPEKPPITNLAEPQEKPFLGYQCDIVIEEKKPVDTAGLEVRATKIQDTVLACSQEFKDMPALVASDRGIERKTAVKNDQTVVALDLWPSGSVEYPKSALSALKVVAGYRPMPMPDKTFLHLVVYQVIYERVRR</sequence>
<evidence type="ECO:0000256" key="1">
    <source>
        <dbReference type="SAM" id="SignalP"/>
    </source>
</evidence>
<evidence type="ECO:0008006" key="4">
    <source>
        <dbReference type="Google" id="ProtNLM"/>
    </source>
</evidence>
<protein>
    <recommendedName>
        <fullName evidence="4">TonB C-terminal domain-containing protein</fullName>
    </recommendedName>
</protein>
<dbReference type="AlphaFoldDB" id="A0A3S2WTR5"/>
<evidence type="ECO:0000313" key="3">
    <source>
        <dbReference type="Proteomes" id="UP000287447"/>
    </source>
</evidence>
<dbReference type="EMBL" id="SADE01000001">
    <property type="protein sequence ID" value="RVU38285.1"/>
    <property type="molecule type" value="Genomic_DNA"/>
</dbReference>
<dbReference type="Proteomes" id="UP000287447">
    <property type="component" value="Unassembled WGS sequence"/>
</dbReference>
<dbReference type="RefSeq" id="WP_127763657.1">
    <property type="nucleotide sequence ID" value="NZ_SADE01000001.1"/>
</dbReference>
<keyword evidence="1" id="KW-0732">Signal</keyword>
<name>A0A3S2WTR5_9PROT</name>
<keyword evidence="3" id="KW-1185">Reference proteome</keyword>
<proteinExistence type="predicted"/>
<accession>A0A3S2WTR5</accession>
<feature type="signal peptide" evidence="1">
    <location>
        <begin position="1"/>
        <end position="22"/>
    </location>
</feature>
<comment type="caution">
    <text evidence="2">The sequence shown here is derived from an EMBL/GenBank/DDBJ whole genome shotgun (WGS) entry which is preliminary data.</text>
</comment>
<gene>
    <name evidence="2" type="ORF">EOI86_03045</name>
</gene>
<reference evidence="3" key="1">
    <citation type="submission" date="2019-01" db="EMBL/GenBank/DDBJ databases">
        <title>Gri0909 isolated from a small marine red alga.</title>
        <authorList>
            <person name="Kim J."/>
            <person name="Jeong S.E."/>
            <person name="Jeon C.O."/>
        </authorList>
    </citation>
    <scope>NUCLEOTIDE SEQUENCE [LARGE SCALE GENOMIC DNA]</scope>
    <source>
        <strain evidence="3">Gri0909</strain>
    </source>
</reference>
<evidence type="ECO:0000313" key="2">
    <source>
        <dbReference type="EMBL" id="RVU38285.1"/>
    </source>
</evidence>
<organism evidence="2 3">
    <name type="scientific">Hwanghaeella grinnelliae</name>
    <dbReference type="NCBI Taxonomy" id="2500179"/>
    <lineage>
        <taxon>Bacteria</taxon>
        <taxon>Pseudomonadati</taxon>
        <taxon>Pseudomonadota</taxon>
        <taxon>Alphaproteobacteria</taxon>
        <taxon>Rhodospirillales</taxon>
        <taxon>Rhodospirillaceae</taxon>
        <taxon>Hwanghaeella</taxon>
    </lineage>
</organism>
<feature type="chain" id="PRO_5018571665" description="TonB C-terminal domain-containing protein" evidence="1">
    <location>
        <begin position="23"/>
        <end position="223"/>
    </location>
</feature>